<comment type="caution">
    <text evidence="3">The sequence shown here is derived from an EMBL/GenBank/DDBJ whole genome shotgun (WGS) entry which is preliminary data.</text>
</comment>
<sequence>MGHARLVRGQTLAGHEALLRHQRQQLRRDRRVRPPREGQRSDGGRAERQPRLPALCRPDRPLCRGAVAPDLLLPDRPRRPRHRTLPPRRRAAMIKIISLLRRNPALTPEQFRTYWRETHVPLVRSLLPGLRHYEGCFPVDGALDGYDADAIVELAFDDRETMEREMNSPAFLCEERVRSSAYLLDLNSVRNILVETEDALKL</sequence>
<feature type="compositionally biased region" description="Basic and acidic residues" evidence="1">
    <location>
        <begin position="32"/>
        <end position="50"/>
    </location>
</feature>
<evidence type="ECO:0000256" key="1">
    <source>
        <dbReference type="SAM" id="MobiDB-lite"/>
    </source>
</evidence>
<keyword evidence="4" id="KW-1185">Reference proteome</keyword>
<evidence type="ECO:0000313" key="4">
    <source>
        <dbReference type="Proteomes" id="UP000282971"/>
    </source>
</evidence>
<dbReference type="Proteomes" id="UP000282971">
    <property type="component" value="Unassembled WGS sequence"/>
</dbReference>
<dbReference type="OrthoDB" id="7571420at2"/>
<proteinExistence type="predicted"/>
<protein>
    <submittedName>
        <fullName evidence="3">EthD family reductase</fullName>
    </submittedName>
</protein>
<reference evidence="3 4" key="1">
    <citation type="submission" date="2019-01" db="EMBL/GenBank/DDBJ databases">
        <authorList>
            <person name="Chen W.-M."/>
        </authorList>
    </citation>
    <scope>NUCLEOTIDE SEQUENCE [LARGE SCALE GENOMIC DNA]</scope>
    <source>
        <strain evidence="3 4">CCP-7</strain>
    </source>
</reference>
<organism evidence="3 4">
    <name type="scientific">Sphingomonas crocodyli</name>
    <dbReference type="NCBI Taxonomy" id="1979270"/>
    <lineage>
        <taxon>Bacteria</taxon>
        <taxon>Pseudomonadati</taxon>
        <taxon>Pseudomonadota</taxon>
        <taxon>Alphaproteobacteria</taxon>
        <taxon>Sphingomonadales</taxon>
        <taxon>Sphingomonadaceae</taxon>
        <taxon>Sphingomonas</taxon>
    </lineage>
</organism>
<dbReference type="InterPro" id="IPR009799">
    <property type="entry name" value="EthD_dom"/>
</dbReference>
<name>A0A437M6F9_9SPHN</name>
<dbReference type="GO" id="GO:0016491">
    <property type="term" value="F:oxidoreductase activity"/>
    <property type="evidence" value="ECO:0007669"/>
    <property type="project" value="InterPro"/>
</dbReference>
<dbReference type="SUPFAM" id="SSF54909">
    <property type="entry name" value="Dimeric alpha+beta barrel"/>
    <property type="match status" value="1"/>
</dbReference>
<evidence type="ECO:0000259" key="2">
    <source>
        <dbReference type="Pfam" id="PF07110"/>
    </source>
</evidence>
<evidence type="ECO:0000313" key="3">
    <source>
        <dbReference type="EMBL" id="RVT93173.1"/>
    </source>
</evidence>
<dbReference type="NCBIfam" id="TIGR02118">
    <property type="entry name" value="EthD family reductase"/>
    <property type="match status" value="1"/>
</dbReference>
<dbReference type="EMBL" id="SACN01000001">
    <property type="protein sequence ID" value="RVT93173.1"/>
    <property type="molecule type" value="Genomic_DNA"/>
</dbReference>
<gene>
    <name evidence="3" type="ORF">EOD43_04600</name>
</gene>
<dbReference type="Gene3D" id="3.30.70.100">
    <property type="match status" value="1"/>
</dbReference>
<dbReference type="Pfam" id="PF07110">
    <property type="entry name" value="EthD"/>
    <property type="match status" value="1"/>
</dbReference>
<feature type="region of interest" description="Disordered" evidence="1">
    <location>
        <begin position="1"/>
        <end position="55"/>
    </location>
</feature>
<feature type="domain" description="EthD" evidence="2">
    <location>
        <begin position="104"/>
        <end position="171"/>
    </location>
</feature>
<dbReference type="InterPro" id="IPR011008">
    <property type="entry name" value="Dimeric_a/b-barrel"/>
</dbReference>
<dbReference type="AlphaFoldDB" id="A0A437M6F9"/>
<accession>A0A437M6F9</accession>
<feature type="compositionally biased region" description="Basic residues" evidence="1">
    <location>
        <begin position="20"/>
        <end position="31"/>
    </location>
</feature>